<evidence type="ECO:0000313" key="3">
    <source>
        <dbReference type="EMBL" id="RUP50009.1"/>
    </source>
</evidence>
<feature type="region of interest" description="Disordered" evidence="1">
    <location>
        <begin position="1"/>
        <end position="34"/>
    </location>
</feature>
<keyword evidence="2" id="KW-1133">Transmembrane helix</keyword>
<reference evidence="3 4" key="1">
    <citation type="journal article" date="2018" name="New Phytol.">
        <title>Phylogenomics of Endogonaceae and evolution of mycorrhizas within Mucoromycota.</title>
        <authorList>
            <person name="Chang Y."/>
            <person name="Desiro A."/>
            <person name="Na H."/>
            <person name="Sandor L."/>
            <person name="Lipzen A."/>
            <person name="Clum A."/>
            <person name="Barry K."/>
            <person name="Grigoriev I.V."/>
            <person name="Martin F.M."/>
            <person name="Stajich J.E."/>
            <person name="Smith M.E."/>
            <person name="Bonito G."/>
            <person name="Spatafora J.W."/>
        </authorList>
    </citation>
    <scope>NUCLEOTIDE SEQUENCE [LARGE SCALE GENOMIC DNA]</scope>
    <source>
        <strain evidence="3 4">GMNB39</strain>
    </source>
</reference>
<dbReference type="AlphaFoldDB" id="A0A433DGS6"/>
<dbReference type="OrthoDB" id="291792at2759"/>
<dbReference type="Proteomes" id="UP000268093">
    <property type="component" value="Unassembled WGS sequence"/>
</dbReference>
<gene>
    <name evidence="3" type="ORF">BC936DRAFT_140735</name>
</gene>
<evidence type="ECO:0000256" key="1">
    <source>
        <dbReference type="SAM" id="MobiDB-lite"/>
    </source>
</evidence>
<name>A0A433DGS6_9FUNG</name>
<feature type="transmembrane region" description="Helical" evidence="2">
    <location>
        <begin position="95"/>
        <end position="115"/>
    </location>
</feature>
<sequence length="356" mass="39817">MSEVTTDDTGPIPRFRRPSLSTHPSERNDPKDWPLPNTPKAIVIHALKGGASTLHVYSRVFFFSFFLYVYTRSTIALHSLTWFSHLSLWASPGSFILAYGVRAGVTLCLGILRVFRRRSTLVHAFVAAFKGTDSVRFGAMFGIFSLLWKFINNSLRYGRGVDDRLNGFIAGLSLRTCDDYVISHAAHHVFYCECGASSGNTRTAGRHCTTDVRSVRSANLIILNFPITRNTTVTRAFTFTYTQSTTTSALQATYSAGKSREMIDFKHGDALLFALTSAQVLYAYTMQPHTLPPDFYHFMVHTARVPKGSLELNCENIRGFPLDVNRALNTISRLHPTPHALKVVNSLPLYPSLVPW</sequence>
<keyword evidence="4" id="KW-1185">Reference proteome</keyword>
<dbReference type="EMBL" id="RBNI01001776">
    <property type="protein sequence ID" value="RUP50009.1"/>
    <property type="molecule type" value="Genomic_DNA"/>
</dbReference>
<keyword evidence="2" id="KW-0472">Membrane</keyword>
<dbReference type="PANTHER" id="PTHR12459:SF6">
    <property type="entry name" value="GB|AAD46013.1"/>
    <property type="match status" value="1"/>
</dbReference>
<dbReference type="PANTHER" id="PTHR12459">
    <property type="entry name" value="TRANSMEMBRANE PROTEIN 135-RELATED"/>
    <property type="match status" value="1"/>
</dbReference>
<evidence type="ECO:0000256" key="2">
    <source>
        <dbReference type="SAM" id="Phobius"/>
    </source>
</evidence>
<accession>A0A433DGS6</accession>
<feature type="transmembrane region" description="Helical" evidence="2">
    <location>
        <begin position="60"/>
        <end position="83"/>
    </location>
</feature>
<evidence type="ECO:0000313" key="4">
    <source>
        <dbReference type="Proteomes" id="UP000268093"/>
    </source>
</evidence>
<organism evidence="3 4">
    <name type="scientific">Jimgerdemannia flammicorona</name>
    <dbReference type="NCBI Taxonomy" id="994334"/>
    <lineage>
        <taxon>Eukaryota</taxon>
        <taxon>Fungi</taxon>
        <taxon>Fungi incertae sedis</taxon>
        <taxon>Mucoromycota</taxon>
        <taxon>Mucoromycotina</taxon>
        <taxon>Endogonomycetes</taxon>
        <taxon>Endogonales</taxon>
        <taxon>Endogonaceae</taxon>
        <taxon>Jimgerdemannia</taxon>
    </lineage>
</organism>
<dbReference type="InterPro" id="IPR026749">
    <property type="entry name" value="Tmem135"/>
</dbReference>
<proteinExistence type="predicted"/>
<protein>
    <submittedName>
        <fullName evidence="3">Uncharacterized protein</fullName>
    </submittedName>
</protein>
<comment type="caution">
    <text evidence="3">The sequence shown here is derived from an EMBL/GenBank/DDBJ whole genome shotgun (WGS) entry which is preliminary data.</text>
</comment>
<keyword evidence="2" id="KW-0812">Transmembrane</keyword>